<protein>
    <submittedName>
        <fullName evidence="1">Uncharacterized protein</fullName>
    </submittedName>
</protein>
<gene>
    <name evidence="1" type="ORF">LCGC14_2582620</name>
</gene>
<comment type="caution">
    <text evidence="1">The sequence shown here is derived from an EMBL/GenBank/DDBJ whole genome shotgun (WGS) entry which is preliminary data.</text>
</comment>
<proteinExistence type="predicted"/>
<name>A0A0F9CQ40_9ZZZZ</name>
<reference evidence="1" key="1">
    <citation type="journal article" date="2015" name="Nature">
        <title>Complex archaea that bridge the gap between prokaryotes and eukaryotes.</title>
        <authorList>
            <person name="Spang A."/>
            <person name="Saw J.H."/>
            <person name="Jorgensen S.L."/>
            <person name="Zaremba-Niedzwiedzka K."/>
            <person name="Martijn J."/>
            <person name="Lind A.E."/>
            <person name="van Eijk R."/>
            <person name="Schleper C."/>
            <person name="Guy L."/>
            <person name="Ettema T.J."/>
        </authorList>
    </citation>
    <scope>NUCLEOTIDE SEQUENCE</scope>
</reference>
<sequence length="102" mass="11852">MDEYPNPKFKIGKVVWFILEDIALGSFTVCHIKIESIHIHNISIEYEGIADYASDWPSPHTVFEENMFESSEALLEYMDGYMQDVDNKCRIKDKESDDEAEV</sequence>
<accession>A0A0F9CQ40</accession>
<dbReference type="AlphaFoldDB" id="A0A0F9CQ40"/>
<evidence type="ECO:0000313" key="1">
    <source>
        <dbReference type="EMBL" id="KKL07776.1"/>
    </source>
</evidence>
<organism evidence="1">
    <name type="scientific">marine sediment metagenome</name>
    <dbReference type="NCBI Taxonomy" id="412755"/>
    <lineage>
        <taxon>unclassified sequences</taxon>
        <taxon>metagenomes</taxon>
        <taxon>ecological metagenomes</taxon>
    </lineage>
</organism>
<dbReference type="EMBL" id="LAZR01043150">
    <property type="protein sequence ID" value="KKL07776.1"/>
    <property type="molecule type" value="Genomic_DNA"/>
</dbReference>